<name>G9ZD11_9GAMM</name>
<sequence length="112" mass="11682">MVAALRGERLSKEAALQNFGGKTIGVVALRLLRQQVGKAEGRRAVVLAVGVDAGGETVAAVMRGDTDNAMRAMSTDSAGHFSVDEVEGQRCLPEGILAFQALTEGVGYEVHA</sequence>
<dbReference type="STRING" id="797473.HMPREF9080_00644"/>
<gene>
    <name evidence="1" type="ORF">HMPREF9080_00644</name>
</gene>
<dbReference type="EMBL" id="AGCM01000033">
    <property type="protein sequence ID" value="EHM55555.1"/>
    <property type="molecule type" value="Genomic_DNA"/>
</dbReference>
<accession>G9ZD11</accession>
<organism evidence="1 2">
    <name type="scientific">Cardiobacterium valvarum F0432</name>
    <dbReference type="NCBI Taxonomy" id="797473"/>
    <lineage>
        <taxon>Bacteria</taxon>
        <taxon>Pseudomonadati</taxon>
        <taxon>Pseudomonadota</taxon>
        <taxon>Gammaproteobacteria</taxon>
        <taxon>Cardiobacteriales</taxon>
        <taxon>Cardiobacteriaceae</taxon>
        <taxon>Cardiobacterium</taxon>
    </lineage>
</organism>
<comment type="caution">
    <text evidence="1">The sequence shown here is derived from an EMBL/GenBank/DDBJ whole genome shotgun (WGS) entry which is preliminary data.</text>
</comment>
<reference evidence="1 2" key="1">
    <citation type="submission" date="2011-08" db="EMBL/GenBank/DDBJ databases">
        <authorList>
            <person name="Weinstock G."/>
            <person name="Sodergren E."/>
            <person name="Clifton S."/>
            <person name="Fulton L."/>
            <person name="Fulton B."/>
            <person name="Courtney L."/>
            <person name="Fronick C."/>
            <person name="Harrison M."/>
            <person name="Strong C."/>
            <person name="Farmer C."/>
            <person name="Delahaunty K."/>
            <person name="Markovic C."/>
            <person name="Hall O."/>
            <person name="Minx P."/>
            <person name="Tomlinson C."/>
            <person name="Mitreva M."/>
            <person name="Hou S."/>
            <person name="Chen J."/>
            <person name="Wollam A."/>
            <person name="Pepin K.H."/>
            <person name="Johnson M."/>
            <person name="Bhonagiri V."/>
            <person name="Zhang X."/>
            <person name="Suruliraj S."/>
            <person name="Warren W."/>
            <person name="Chinwalla A."/>
            <person name="Mardis E.R."/>
            <person name="Wilson R.K."/>
        </authorList>
    </citation>
    <scope>NUCLEOTIDE SEQUENCE [LARGE SCALE GENOMIC DNA]</scope>
    <source>
        <strain evidence="1 2">F0432</strain>
    </source>
</reference>
<proteinExistence type="predicted"/>
<dbReference type="Proteomes" id="UP000004750">
    <property type="component" value="Unassembled WGS sequence"/>
</dbReference>
<evidence type="ECO:0000313" key="1">
    <source>
        <dbReference type="EMBL" id="EHM55555.1"/>
    </source>
</evidence>
<protein>
    <submittedName>
        <fullName evidence="1">Uncharacterized protein</fullName>
    </submittedName>
</protein>
<evidence type="ECO:0000313" key="2">
    <source>
        <dbReference type="Proteomes" id="UP000004750"/>
    </source>
</evidence>
<dbReference type="HOGENOM" id="CLU_2141362_0_0_6"/>
<dbReference type="AlphaFoldDB" id="G9ZD11"/>